<name>A0A504UMT9_9HYPH</name>
<evidence type="ECO:0000256" key="3">
    <source>
        <dbReference type="PROSITE-ProRule" id="PRU01161"/>
    </source>
</evidence>
<feature type="active site" description="Nucleophile" evidence="3">
    <location>
        <position position="49"/>
    </location>
</feature>
<comment type="caution">
    <text evidence="5">The sequence shown here is derived from an EMBL/GenBank/DDBJ whole genome shotgun (WGS) entry which is preliminary data.</text>
</comment>
<keyword evidence="6" id="KW-1185">Reference proteome</keyword>
<gene>
    <name evidence="5" type="ORF">FJQ55_14475</name>
</gene>
<evidence type="ECO:0000256" key="2">
    <source>
        <dbReference type="ARBA" id="ARBA00023098"/>
    </source>
</evidence>
<evidence type="ECO:0000259" key="4">
    <source>
        <dbReference type="PROSITE" id="PS51635"/>
    </source>
</evidence>
<sequence length="355" mass="38484">MTKFILSIDGGGIRGLIPATVLAVLQEKLANRGKTLPLYRYFHMIAGTSTGAIIAAGLSSPKPKQPTQPAADPKTLVDLYKKKGSEIFDISIFRKISSWDGILEERYDAAPLEKILKEMLGPKTLISDALTKLLITGYDIEARRAVFMTNADKDHENFYVWQAVRGSSAAPTYFEPALVENLTMSKHGEVPSLPMIDGGVFANDPAMAAYVEGSKLGWRDGGDKMVILSLGTGSACRKIPYQQAKRWGAAGWLNPANDTPLISVLMQGQSSTASYQLNKLLNQTPPAFADGATVITAANRATTDYFRLDAPLVGVNDALDDATPQNIAKLERFGQTLAQKHDQALEEIADRLSTP</sequence>
<dbReference type="GO" id="GO:0016042">
    <property type="term" value="P:lipid catabolic process"/>
    <property type="evidence" value="ECO:0007669"/>
    <property type="project" value="UniProtKB-UniRule"/>
</dbReference>
<dbReference type="AlphaFoldDB" id="A0A504UMT9"/>
<dbReference type="EMBL" id="VFYP01000001">
    <property type="protein sequence ID" value="TPP11945.1"/>
    <property type="molecule type" value="Genomic_DNA"/>
</dbReference>
<dbReference type="OrthoDB" id="9807112at2"/>
<dbReference type="PANTHER" id="PTHR32176:SF92">
    <property type="entry name" value="XYLOSE ISOMERASE"/>
    <property type="match status" value="1"/>
</dbReference>
<keyword evidence="2 3" id="KW-0443">Lipid metabolism</keyword>
<feature type="short sequence motif" description="GXSXG" evidence="3">
    <location>
        <begin position="47"/>
        <end position="51"/>
    </location>
</feature>
<organism evidence="5 6">
    <name type="scientific">Rhizobium glycinendophyticum</name>
    <dbReference type="NCBI Taxonomy" id="2589807"/>
    <lineage>
        <taxon>Bacteria</taxon>
        <taxon>Pseudomonadati</taxon>
        <taxon>Pseudomonadota</taxon>
        <taxon>Alphaproteobacteria</taxon>
        <taxon>Hyphomicrobiales</taxon>
        <taxon>Rhizobiaceae</taxon>
        <taxon>Rhizobium/Agrobacterium group</taxon>
        <taxon>Rhizobium</taxon>
    </lineage>
</organism>
<dbReference type="InterPro" id="IPR002641">
    <property type="entry name" value="PNPLA_dom"/>
</dbReference>
<dbReference type="Proteomes" id="UP000316429">
    <property type="component" value="Unassembled WGS sequence"/>
</dbReference>
<dbReference type="Gene3D" id="3.40.1090.10">
    <property type="entry name" value="Cytosolic phospholipase A2 catalytic domain"/>
    <property type="match status" value="1"/>
</dbReference>
<proteinExistence type="inferred from homology"/>
<feature type="domain" description="PNPLA" evidence="4">
    <location>
        <begin position="6"/>
        <end position="210"/>
    </location>
</feature>
<dbReference type="Pfam" id="PF01734">
    <property type="entry name" value="Patatin"/>
    <property type="match status" value="1"/>
</dbReference>
<feature type="active site" description="Proton acceptor" evidence="3">
    <location>
        <position position="197"/>
    </location>
</feature>
<dbReference type="PROSITE" id="PS51635">
    <property type="entry name" value="PNPLA"/>
    <property type="match status" value="1"/>
</dbReference>
<evidence type="ECO:0000313" key="5">
    <source>
        <dbReference type="EMBL" id="TPP11945.1"/>
    </source>
</evidence>
<feature type="short sequence motif" description="GXGXXG" evidence="3">
    <location>
        <begin position="10"/>
        <end position="15"/>
    </location>
</feature>
<comment type="similarity">
    <text evidence="1">Belongs to the patatin family.</text>
</comment>
<reference evidence="5 6" key="1">
    <citation type="submission" date="2019-06" db="EMBL/GenBank/DDBJ databases">
        <title>Rhizobium sp. CL12 isolated from roots of soybean.</title>
        <authorList>
            <person name="Wang C."/>
        </authorList>
    </citation>
    <scope>NUCLEOTIDE SEQUENCE [LARGE SCALE GENOMIC DNA]</scope>
    <source>
        <strain evidence="5 6">CL12</strain>
    </source>
</reference>
<dbReference type="GO" id="GO:0047372">
    <property type="term" value="F:monoacylglycerol lipase activity"/>
    <property type="evidence" value="ECO:0007669"/>
    <property type="project" value="TreeGrafter"/>
</dbReference>
<keyword evidence="3" id="KW-0378">Hydrolase</keyword>
<protein>
    <submittedName>
        <fullName evidence="5">Patatin</fullName>
    </submittedName>
</protein>
<evidence type="ECO:0000256" key="1">
    <source>
        <dbReference type="ARBA" id="ARBA00010240"/>
    </source>
</evidence>
<evidence type="ECO:0000313" key="6">
    <source>
        <dbReference type="Proteomes" id="UP000316429"/>
    </source>
</evidence>
<accession>A0A504UMT9</accession>
<dbReference type="GO" id="GO:0004620">
    <property type="term" value="F:phospholipase activity"/>
    <property type="evidence" value="ECO:0007669"/>
    <property type="project" value="TreeGrafter"/>
</dbReference>
<feature type="short sequence motif" description="DGA/G" evidence="3">
    <location>
        <begin position="197"/>
        <end position="199"/>
    </location>
</feature>
<keyword evidence="3" id="KW-0442">Lipid degradation</keyword>
<dbReference type="SUPFAM" id="SSF52151">
    <property type="entry name" value="FabD/lysophospholipase-like"/>
    <property type="match status" value="1"/>
</dbReference>
<dbReference type="RefSeq" id="WP_140828939.1">
    <property type="nucleotide sequence ID" value="NZ_VFYP01000001.1"/>
</dbReference>
<dbReference type="PANTHER" id="PTHR32176">
    <property type="entry name" value="XYLOSE ISOMERASE"/>
    <property type="match status" value="1"/>
</dbReference>
<dbReference type="InterPro" id="IPR016035">
    <property type="entry name" value="Acyl_Trfase/lysoPLipase"/>
</dbReference>